<dbReference type="EMBL" id="MZMT01000035">
    <property type="protein sequence ID" value="PIO43897.1"/>
    <property type="molecule type" value="Genomic_DNA"/>
</dbReference>
<keyword evidence="4" id="KW-0472">Membrane</keyword>
<evidence type="ECO:0000313" key="6">
    <source>
        <dbReference type="EMBL" id="PIO43897.1"/>
    </source>
</evidence>
<dbReference type="InterPro" id="IPR010652">
    <property type="entry name" value="DUF1232"/>
</dbReference>
<feature type="domain" description="DUF1232" evidence="5">
    <location>
        <begin position="63"/>
        <end position="97"/>
    </location>
</feature>
<dbReference type="InterPro" id="IPR016983">
    <property type="entry name" value="UCP031804"/>
</dbReference>
<keyword evidence="2" id="KW-0812">Transmembrane</keyword>
<dbReference type="AlphaFoldDB" id="A0A2N9VWM9"/>
<evidence type="ECO:0000313" key="7">
    <source>
        <dbReference type="Proteomes" id="UP000232163"/>
    </source>
</evidence>
<dbReference type="Pfam" id="PF06803">
    <property type="entry name" value="DUF1232"/>
    <property type="match status" value="1"/>
</dbReference>
<proteinExistence type="predicted"/>
<dbReference type="PIRSF" id="PIRSF031804">
    <property type="entry name" value="UCP031804"/>
    <property type="match status" value="1"/>
</dbReference>
<comment type="caution">
    <text evidence="6">The sequence shown here is derived from an EMBL/GenBank/DDBJ whole genome shotgun (WGS) entry which is preliminary data.</text>
</comment>
<comment type="subcellular location">
    <subcellularLocation>
        <location evidence="1">Endomembrane system</location>
        <topology evidence="1">Multi-pass membrane protein</topology>
    </subcellularLocation>
</comment>
<evidence type="ECO:0000256" key="2">
    <source>
        <dbReference type="ARBA" id="ARBA00022692"/>
    </source>
</evidence>
<accession>A0A2N9VWM9</accession>
<dbReference type="GO" id="GO:0012505">
    <property type="term" value="C:endomembrane system"/>
    <property type="evidence" value="ECO:0007669"/>
    <property type="project" value="UniProtKB-SubCell"/>
</dbReference>
<evidence type="ECO:0000256" key="1">
    <source>
        <dbReference type="ARBA" id="ARBA00004127"/>
    </source>
</evidence>
<gene>
    <name evidence="6" type="ORF">B5P45_15060</name>
</gene>
<sequence>MDDVKIGEILEPGSDDRQRSHEERVRARFWKTVRKAAKAVPFLDEVIAGYFCALDPATPTKVRGILLASLAYFVLPLDFIPDFVLGLGFSDDVAVLMTALTAIRTHITPAHRAAAKKALEDFDRDPSPAG</sequence>
<dbReference type="Proteomes" id="UP000232163">
    <property type="component" value="Unassembled WGS sequence"/>
</dbReference>
<protein>
    <recommendedName>
        <fullName evidence="5">DUF1232 domain-containing protein</fullName>
    </recommendedName>
</protein>
<organism evidence="6 7">
    <name type="scientific">Phyllobacterium zundukense</name>
    <dbReference type="NCBI Taxonomy" id="1867719"/>
    <lineage>
        <taxon>Bacteria</taxon>
        <taxon>Pseudomonadati</taxon>
        <taxon>Pseudomonadota</taxon>
        <taxon>Alphaproteobacteria</taxon>
        <taxon>Hyphomicrobiales</taxon>
        <taxon>Phyllobacteriaceae</taxon>
        <taxon>Phyllobacterium</taxon>
    </lineage>
</organism>
<reference evidence="6 7" key="1">
    <citation type="journal article" date="2017" name="Int J Environ Stud">
        <title>Does the Miocene-Pliocene relict legume Oxytropis triphylla form nitrogen-fixing nodules with a combination of bacterial strains?</title>
        <authorList>
            <person name="Safronova V."/>
            <person name="Belimov A."/>
            <person name="Sazanova A."/>
            <person name="Kuznetsova I."/>
            <person name="Popova J."/>
            <person name="Andronov E."/>
            <person name="Verkhozina A."/>
            <person name="Tikhonovich I."/>
        </authorList>
    </citation>
    <scope>NUCLEOTIDE SEQUENCE [LARGE SCALE GENOMIC DNA]</scope>
    <source>
        <strain evidence="6 7">Tri-38</strain>
    </source>
</reference>
<evidence type="ECO:0000259" key="5">
    <source>
        <dbReference type="Pfam" id="PF06803"/>
    </source>
</evidence>
<dbReference type="RefSeq" id="WP_100000870.1">
    <property type="nucleotide sequence ID" value="NZ_CP017940.1"/>
</dbReference>
<dbReference type="OrthoDB" id="9813247at2"/>
<keyword evidence="7" id="KW-1185">Reference proteome</keyword>
<keyword evidence="3" id="KW-1133">Transmembrane helix</keyword>
<dbReference type="KEGG" id="pht:BLM14_19065"/>
<evidence type="ECO:0000256" key="4">
    <source>
        <dbReference type="ARBA" id="ARBA00023136"/>
    </source>
</evidence>
<evidence type="ECO:0000256" key="3">
    <source>
        <dbReference type="ARBA" id="ARBA00022989"/>
    </source>
</evidence>
<name>A0A2N9VWM9_9HYPH</name>